<reference evidence="4 5" key="1">
    <citation type="journal article" date="2016" name="Int. J. Syst. Evol. Microbiol.">
        <title>Paraphotobacterium marinum gen. nov., sp. nov., a member of the family Vibrionaceae, isolated from surface seawater.</title>
        <authorList>
            <person name="Huang Z."/>
            <person name="Dong C."/>
            <person name="Shao Z."/>
        </authorList>
    </citation>
    <scope>NUCLEOTIDE SEQUENCE [LARGE SCALE GENOMIC DNA]</scope>
    <source>
        <strain evidence="4 5">NSCS20N07D</strain>
    </source>
</reference>
<feature type="signal peptide" evidence="2">
    <location>
        <begin position="1"/>
        <end position="21"/>
    </location>
</feature>
<protein>
    <recommendedName>
        <fullName evidence="3">Outer membrane protein beta-barrel domain-containing protein</fullName>
    </recommendedName>
</protein>
<dbReference type="SUPFAM" id="SSF56925">
    <property type="entry name" value="OMPA-like"/>
    <property type="match status" value="1"/>
</dbReference>
<sequence length="252" mass="26904">MKKILLGTAVGSLFCATSAIANPCYTEACGADAAGPYMGLELGYGWYDEGSKGTIDNSGERANTDFGLGGYNGTDNGLGVFSGGINFGYLFPITDSFFLGPEVGYLFNFQTPDYKWKFGNSELKYELKDNTIIPLLAVARVNVAEDFYLFAKLGVSYVHQKLSISGSGGLAGVDFANTVPIGDGETASNWQFTGVAGVGWQVSEDIGLTVQYTYVDGDKFSELSPYNYLAANAPDIDTITYQAVTAGLTYSF</sequence>
<feature type="chain" id="PRO_5012397633" description="Outer membrane protein beta-barrel domain-containing protein" evidence="2">
    <location>
        <begin position="22"/>
        <end position="252"/>
    </location>
</feature>
<keyword evidence="1 2" id="KW-0732">Signal</keyword>
<dbReference type="OrthoDB" id="9782229at2"/>
<dbReference type="EMBL" id="CP022356">
    <property type="protein sequence ID" value="ASK79383.1"/>
    <property type="molecule type" value="Genomic_DNA"/>
</dbReference>
<dbReference type="KEGG" id="pmai:CF386_09995"/>
<dbReference type="AlphaFoldDB" id="A0A220VHG2"/>
<feature type="domain" description="Outer membrane protein beta-barrel" evidence="3">
    <location>
        <begin position="13"/>
        <end position="252"/>
    </location>
</feature>
<dbReference type="InterPro" id="IPR027385">
    <property type="entry name" value="Beta-barrel_OMP"/>
</dbReference>
<name>A0A220VHG2_9GAMM</name>
<dbReference type="Proteomes" id="UP000242175">
    <property type="component" value="Chromosome small"/>
</dbReference>
<keyword evidence="5" id="KW-1185">Reference proteome</keyword>
<accession>A0A220VHG2</accession>
<dbReference type="RefSeq" id="WP_089074291.1">
    <property type="nucleotide sequence ID" value="NZ_CBCSAM010000004.1"/>
</dbReference>
<proteinExistence type="predicted"/>
<dbReference type="InterPro" id="IPR011250">
    <property type="entry name" value="OMP/PagP_B-barrel"/>
</dbReference>
<gene>
    <name evidence="4" type="ORF">CF386_09995</name>
</gene>
<evidence type="ECO:0000256" key="1">
    <source>
        <dbReference type="ARBA" id="ARBA00022729"/>
    </source>
</evidence>
<dbReference type="Pfam" id="PF13505">
    <property type="entry name" value="OMP_b-brl"/>
    <property type="match status" value="1"/>
</dbReference>
<evidence type="ECO:0000313" key="5">
    <source>
        <dbReference type="Proteomes" id="UP000242175"/>
    </source>
</evidence>
<evidence type="ECO:0000259" key="3">
    <source>
        <dbReference type="Pfam" id="PF13505"/>
    </source>
</evidence>
<organism evidence="4 5">
    <name type="scientific">Paraphotobacterium marinum</name>
    <dbReference type="NCBI Taxonomy" id="1755811"/>
    <lineage>
        <taxon>Bacteria</taxon>
        <taxon>Pseudomonadati</taxon>
        <taxon>Pseudomonadota</taxon>
        <taxon>Gammaproteobacteria</taxon>
        <taxon>Vibrionales</taxon>
        <taxon>Vibrionaceae</taxon>
        <taxon>Paraphotobacterium</taxon>
    </lineage>
</organism>
<evidence type="ECO:0000313" key="4">
    <source>
        <dbReference type="EMBL" id="ASK79383.1"/>
    </source>
</evidence>
<dbReference type="Gene3D" id="2.40.160.20">
    <property type="match status" value="1"/>
</dbReference>
<evidence type="ECO:0000256" key="2">
    <source>
        <dbReference type="SAM" id="SignalP"/>
    </source>
</evidence>